<dbReference type="Gene3D" id="6.10.250.3150">
    <property type="match status" value="1"/>
</dbReference>
<evidence type="ECO:0000259" key="4">
    <source>
        <dbReference type="Pfam" id="PF01551"/>
    </source>
</evidence>
<feature type="coiled-coil region" evidence="2">
    <location>
        <begin position="42"/>
        <end position="69"/>
    </location>
</feature>
<dbReference type="Pfam" id="PF01551">
    <property type="entry name" value="Peptidase_M23"/>
    <property type="match status" value="1"/>
</dbReference>
<feature type="coiled-coil region" evidence="2">
    <location>
        <begin position="189"/>
        <end position="223"/>
    </location>
</feature>
<sequence length="421" mass="44400">MDSSHSRPSRFTAALAAGLSLLCAATVALAAPAAAAGPGDDAKRASRAVDRAEAILEHATATARNAARRLAAATAALPAAQQKVATSRGVVVAASVQAGTARRKADTARAAYDAVAGRFEHAQHRVVEARDRVDEIAAASYMGGNFAALNVLVGARGPQDAMDRLGLVDQVMQKQRGSVDELIGARRAARTAQDRAGLAKRAAEQAEQEAVDKLAAAKRAQVAAQQARAAVVRLAQSRRSALIVARSQRAAVLAEYEAAKAEEARIQRALRAWGAKNDDDGGDYVGGDLLMPVHGWKSSDFGNRYDPFYRVWQLHAGTDFAAGGGTPIHAAAGGRVVRSGWAGGYGNYTCISHGRRDGRNFSTCYGHQSKILVHDGEYVRRGEVIGRVGTTGASTGFHLHFETRFDGVPKNPLQYLPGCLC</sequence>
<dbReference type="GO" id="GO:0004222">
    <property type="term" value="F:metalloendopeptidase activity"/>
    <property type="evidence" value="ECO:0007669"/>
    <property type="project" value="TreeGrafter"/>
</dbReference>
<evidence type="ECO:0000256" key="2">
    <source>
        <dbReference type="SAM" id="Coils"/>
    </source>
</evidence>
<accession>A0A919MJU8</accession>
<dbReference type="InterPro" id="IPR011055">
    <property type="entry name" value="Dup_hybrid_motif"/>
</dbReference>
<organism evidence="5 6">
    <name type="scientific">Actinoplanes nipponensis</name>
    <dbReference type="NCBI Taxonomy" id="135950"/>
    <lineage>
        <taxon>Bacteria</taxon>
        <taxon>Bacillati</taxon>
        <taxon>Actinomycetota</taxon>
        <taxon>Actinomycetes</taxon>
        <taxon>Micromonosporales</taxon>
        <taxon>Micromonosporaceae</taxon>
        <taxon>Actinoplanes</taxon>
    </lineage>
</organism>
<evidence type="ECO:0000256" key="3">
    <source>
        <dbReference type="SAM" id="SignalP"/>
    </source>
</evidence>
<dbReference type="CDD" id="cd12797">
    <property type="entry name" value="M23_peptidase"/>
    <property type="match status" value="1"/>
</dbReference>
<dbReference type="PANTHER" id="PTHR21666">
    <property type="entry name" value="PEPTIDASE-RELATED"/>
    <property type="match status" value="1"/>
</dbReference>
<dbReference type="RefSeq" id="WP_239130713.1">
    <property type="nucleotide sequence ID" value="NZ_BAAAYJ010000093.1"/>
</dbReference>
<dbReference type="InterPro" id="IPR050570">
    <property type="entry name" value="Cell_wall_metabolism_enzyme"/>
</dbReference>
<dbReference type="EMBL" id="BOMQ01000065">
    <property type="protein sequence ID" value="GIE52189.1"/>
    <property type="molecule type" value="Genomic_DNA"/>
</dbReference>
<feature type="chain" id="PRO_5037456426" description="M23ase beta-sheet core domain-containing protein" evidence="3">
    <location>
        <begin position="31"/>
        <end position="421"/>
    </location>
</feature>
<protein>
    <recommendedName>
        <fullName evidence="4">M23ase beta-sheet core domain-containing protein</fullName>
    </recommendedName>
</protein>
<dbReference type="Gene3D" id="2.70.70.10">
    <property type="entry name" value="Glucose Permease (Domain IIA)"/>
    <property type="match status" value="1"/>
</dbReference>
<dbReference type="PANTHER" id="PTHR21666:SF289">
    <property type="entry name" value="L-ALA--D-GLU ENDOPEPTIDASE"/>
    <property type="match status" value="1"/>
</dbReference>
<comment type="caution">
    <text evidence="5">The sequence shown here is derived from an EMBL/GenBank/DDBJ whole genome shotgun (WGS) entry which is preliminary data.</text>
</comment>
<gene>
    <name evidence="5" type="ORF">Ani05nite_57230</name>
</gene>
<proteinExistence type="predicted"/>
<keyword evidence="1 3" id="KW-0732">Signal</keyword>
<dbReference type="SUPFAM" id="SSF51261">
    <property type="entry name" value="Duplicated hybrid motif"/>
    <property type="match status" value="1"/>
</dbReference>
<feature type="signal peptide" evidence="3">
    <location>
        <begin position="1"/>
        <end position="30"/>
    </location>
</feature>
<evidence type="ECO:0000256" key="1">
    <source>
        <dbReference type="ARBA" id="ARBA00022729"/>
    </source>
</evidence>
<dbReference type="Proteomes" id="UP000647172">
    <property type="component" value="Unassembled WGS sequence"/>
</dbReference>
<keyword evidence="6" id="KW-1185">Reference proteome</keyword>
<evidence type="ECO:0000313" key="5">
    <source>
        <dbReference type="EMBL" id="GIE52189.1"/>
    </source>
</evidence>
<feature type="domain" description="M23ase beta-sheet core" evidence="4">
    <location>
        <begin position="314"/>
        <end position="412"/>
    </location>
</feature>
<keyword evidence="2" id="KW-0175">Coiled coil</keyword>
<evidence type="ECO:0000313" key="6">
    <source>
        <dbReference type="Proteomes" id="UP000647172"/>
    </source>
</evidence>
<reference evidence="5" key="1">
    <citation type="submission" date="2021-01" db="EMBL/GenBank/DDBJ databases">
        <title>Whole genome shotgun sequence of Actinoplanes nipponensis NBRC 14063.</title>
        <authorList>
            <person name="Komaki H."/>
            <person name="Tamura T."/>
        </authorList>
    </citation>
    <scope>NUCLEOTIDE SEQUENCE</scope>
    <source>
        <strain evidence="5">NBRC 14063</strain>
    </source>
</reference>
<dbReference type="AlphaFoldDB" id="A0A919MJU8"/>
<name>A0A919MJU8_9ACTN</name>
<dbReference type="InterPro" id="IPR016047">
    <property type="entry name" value="M23ase_b-sheet_dom"/>
</dbReference>